<proteinExistence type="predicted"/>
<feature type="transmembrane region" description="Helical" evidence="1">
    <location>
        <begin position="354"/>
        <end position="375"/>
    </location>
</feature>
<dbReference type="Proteomes" id="UP000030598">
    <property type="component" value="Unassembled WGS sequence"/>
</dbReference>
<evidence type="ECO:0000313" key="3">
    <source>
        <dbReference type="EMBL" id="KGF87001.1"/>
    </source>
</evidence>
<keyword evidence="1" id="KW-0812">Transmembrane</keyword>
<keyword evidence="3" id="KW-0378">Hydrolase</keyword>
<name>A0A0A1ZEQ6_PROMR</name>
<dbReference type="OrthoDB" id="9782250at2"/>
<dbReference type="STRING" id="59925.EU91_1226"/>
<feature type="transmembrane region" description="Helical" evidence="1">
    <location>
        <begin position="387"/>
        <end position="407"/>
    </location>
</feature>
<protein>
    <submittedName>
        <fullName evidence="3">Putative membrane associated protease</fullName>
    </submittedName>
</protein>
<sequence length="453" mass="51749">MIFKNISKSKLALAFISIVITFFVWQQGLRDSLNRPSVSFDISQKEQEIAELSVQSIPVNLKKFFIINDPVVQLNKSLSDVSFEELTERNKLIRIITSESNDPIIYKNISKDFENKNFKFLIDEIEKKSNNNSYKANSEKFDLFKGDRFLYHLLSKKFDFDDSVLITKSFSRKMFFKILAIRLIPLLTILIGSILALKILWRTISLKKFGWKEIKSLDLELIDMILLISGGFVVLGEVVSPLFSISLVELFSKNISNELSQSLKIFFGYLFMAIPPLWIVYYQIKSLNGEFNFKEDYLQFNFLPIKYAIIQGIKGWLTIIPFVLLTSLIMNSLIDNQNGSNPLLEIVLNNNNYLSFFLLFVTTTLVAPLFEEIIFRGILLPTLSRDFGVISGIIVSAFIFALAHLSLGEMPPLFILGIGLAITRIASGSLFSSVIMHSLWNGLTFLNLFLLRT</sequence>
<dbReference type="EMBL" id="JNAH01000006">
    <property type="protein sequence ID" value="KGF87001.1"/>
    <property type="molecule type" value="Genomic_DNA"/>
</dbReference>
<organism evidence="3 4">
    <name type="scientific">Prochlorococcus marinus str. GP2</name>
    <dbReference type="NCBI Taxonomy" id="59925"/>
    <lineage>
        <taxon>Bacteria</taxon>
        <taxon>Bacillati</taxon>
        <taxon>Cyanobacteriota</taxon>
        <taxon>Cyanophyceae</taxon>
        <taxon>Synechococcales</taxon>
        <taxon>Prochlorococcaceae</taxon>
        <taxon>Prochlorococcus</taxon>
    </lineage>
</organism>
<dbReference type="RefSeq" id="WP_032524700.1">
    <property type="nucleotide sequence ID" value="NZ_CP138934.1"/>
</dbReference>
<evidence type="ECO:0000313" key="4">
    <source>
        <dbReference type="Proteomes" id="UP000030598"/>
    </source>
</evidence>
<reference evidence="4" key="1">
    <citation type="journal article" date="2014" name="Sci. Data">
        <title>Genomes of diverse isolates of the marine cyanobacterium Prochlorococcus.</title>
        <authorList>
            <person name="Biller S."/>
            <person name="Berube P."/>
            <person name="Thompson J."/>
            <person name="Kelly L."/>
            <person name="Roggensack S."/>
            <person name="Awad L."/>
            <person name="Roache-Johnson K."/>
            <person name="Ding H."/>
            <person name="Giovannoni S.J."/>
            <person name="Moore L.R."/>
            <person name="Chisholm S.W."/>
        </authorList>
    </citation>
    <scope>NUCLEOTIDE SEQUENCE [LARGE SCALE GENOMIC DNA]</scope>
    <source>
        <strain evidence="4">GP2</strain>
    </source>
</reference>
<keyword evidence="3" id="KW-0645">Protease</keyword>
<dbReference type="InterPro" id="IPR003675">
    <property type="entry name" value="Rce1/LyrA-like_dom"/>
</dbReference>
<dbReference type="PANTHER" id="PTHR43592">
    <property type="entry name" value="CAAX AMINO TERMINAL PROTEASE"/>
    <property type="match status" value="1"/>
</dbReference>
<evidence type="ECO:0000256" key="1">
    <source>
        <dbReference type="SAM" id="Phobius"/>
    </source>
</evidence>
<evidence type="ECO:0000259" key="2">
    <source>
        <dbReference type="Pfam" id="PF02517"/>
    </source>
</evidence>
<keyword evidence="1" id="KW-0472">Membrane</keyword>
<feature type="transmembrane region" description="Helical" evidence="1">
    <location>
        <begin position="265"/>
        <end position="284"/>
    </location>
</feature>
<feature type="transmembrane region" description="Helical" evidence="1">
    <location>
        <begin position="221"/>
        <end position="245"/>
    </location>
</feature>
<accession>A0A0A1ZEQ6</accession>
<dbReference type="GO" id="GO:0004175">
    <property type="term" value="F:endopeptidase activity"/>
    <property type="evidence" value="ECO:0007669"/>
    <property type="project" value="UniProtKB-ARBA"/>
</dbReference>
<dbReference type="PANTHER" id="PTHR43592:SF15">
    <property type="entry name" value="CAAX AMINO TERMINAL PROTEASE FAMILY PROTEIN"/>
    <property type="match status" value="1"/>
</dbReference>
<feature type="transmembrane region" description="Helical" evidence="1">
    <location>
        <begin position="179"/>
        <end position="201"/>
    </location>
</feature>
<dbReference type="Pfam" id="PF02517">
    <property type="entry name" value="Rce1-like"/>
    <property type="match status" value="1"/>
</dbReference>
<dbReference type="GO" id="GO:0006508">
    <property type="term" value="P:proteolysis"/>
    <property type="evidence" value="ECO:0007669"/>
    <property type="project" value="UniProtKB-KW"/>
</dbReference>
<dbReference type="eggNOG" id="COG1266">
    <property type="taxonomic scope" value="Bacteria"/>
</dbReference>
<keyword evidence="1" id="KW-1133">Transmembrane helix</keyword>
<feature type="domain" description="CAAX prenyl protease 2/Lysostaphin resistance protein A-like" evidence="2">
    <location>
        <begin position="355"/>
        <end position="442"/>
    </location>
</feature>
<dbReference type="AlphaFoldDB" id="A0A0A1ZEQ6"/>
<dbReference type="GO" id="GO:0080120">
    <property type="term" value="P:CAAX-box protein maturation"/>
    <property type="evidence" value="ECO:0007669"/>
    <property type="project" value="UniProtKB-ARBA"/>
</dbReference>
<comment type="caution">
    <text evidence="3">The sequence shown here is derived from an EMBL/GenBank/DDBJ whole genome shotgun (WGS) entry which is preliminary data.</text>
</comment>
<gene>
    <name evidence="3" type="ORF">EU91_1226</name>
</gene>